<proteinExistence type="predicted"/>
<dbReference type="PANTHER" id="PTHR20883:SF48">
    <property type="entry name" value="ECTOINE DIOXYGENASE"/>
    <property type="match status" value="1"/>
</dbReference>
<gene>
    <name evidence="2" type="ORF">NBZ79_01150</name>
</gene>
<evidence type="ECO:0000313" key="3">
    <source>
        <dbReference type="Proteomes" id="UP001056291"/>
    </source>
</evidence>
<dbReference type="EMBL" id="CP098747">
    <property type="protein sequence ID" value="USG61582.1"/>
    <property type="molecule type" value="Genomic_DNA"/>
</dbReference>
<dbReference type="Gene3D" id="2.60.120.620">
    <property type="entry name" value="q2cbj1_9rhob like domain"/>
    <property type="match status" value="1"/>
</dbReference>
<keyword evidence="2" id="KW-0223">Dioxygenase</keyword>
<dbReference type="InterPro" id="IPR008775">
    <property type="entry name" value="Phytyl_CoA_dOase-like"/>
</dbReference>
<reference evidence="2" key="1">
    <citation type="submission" date="2022-06" db="EMBL/GenBank/DDBJ databases">
        <title>Sneathiella actinostolidae sp. nov., isolated from a sea anemonein the Western Pacific Ocean.</title>
        <authorList>
            <person name="Wei M.J."/>
        </authorList>
    </citation>
    <scope>NUCLEOTIDE SEQUENCE</scope>
    <source>
        <strain evidence="2">PHK-P5</strain>
    </source>
</reference>
<comment type="cofactor">
    <cofactor evidence="1">
        <name>Fe(2+)</name>
        <dbReference type="ChEBI" id="CHEBI:29033"/>
    </cofactor>
</comment>
<name>A0ABY4W3P0_9PROT</name>
<evidence type="ECO:0000313" key="2">
    <source>
        <dbReference type="EMBL" id="USG61582.1"/>
    </source>
</evidence>
<dbReference type="Pfam" id="PF05721">
    <property type="entry name" value="PhyH"/>
    <property type="match status" value="1"/>
</dbReference>
<evidence type="ECO:0000256" key="1">
    <source>
        <dbReference type="ARBA" id="ARBA00001954"/>
    </source>
</evidence>
<sequence>MRELSASEIDQHSGNLDKNGFTIVKNAIPPVLLSELREALAEVQSTHDIGYSETSFEGTRTVRIYNLLAYHRAFEKIPVSPVVLPIVARILDSELQLSSLSAICPGPGQEAQPLHGDNQMIPLPRPHIPIAVNSMWALTDFTEENGATRFVPGSHLFDHNPDYDGQYETECAEMSAGSILIWNSALWHGGGENQTDKRRDGIACYYCAGWVRQQENQQLGIPFDRIKQFPRRLQELCGFSVYRGVYGHIDNRDPIQMLGREQKGKMVWQASDSAKERKK</sequence>
<protein>
    <submittedName>
        <fullName evidence="2">Phytanoyl-CoA dioxygenase family protein</fullName>
    </submittedName>
</protein>
<keyword evidence="2" id="KW-0560">Oxidoreductase</keyword>
<dbReference type="RefSeq" id="WP_251934695.1">
    <property type="nucleotide sequence ID" value="NZ_CP098747.1"/>
</dbReference>
<dbReference type="GO" id="GO:0051213">
    <property type="term" value="F:dioxygenase activity"/>
    <property type="evidence" value="ECO:0007669"/>
    <property type="project" value="UniProtKB-KW"/>
</dbReference>
<dbReference type="Proteomes" id="UP001056291">
    <property type="component" value="Chromosome"/>
</dbReference>
<keyword evidence="3" id="KW-1185">Reference proteome</keyword>
<organism evidence="2 3">
    <name type="scientific">Sneathiella marina</name>
    <dbReference type="NCBI Taxonomy" id="2950108"/>
    <lineage>
        <taxon>Bacteria</taxon>
        <taxon>Pseudomonadati</taxon>
        <taxon>Pseudomonadota</taxon>
        <taxon>Alphaproteobacteria</taxon>
        <taxon>Sneathiellales</taxon>
        <taxon>Sneathiellaceae</taxon>
        <taxon>Sneathiella</taxon>
    </lineage>
</organism>
<dbReference type="PANTHER" id="PTHR20883">
    <property type="entry name" value="PHYTANOYL-COA DIOXYGENASE DOMAIN CONTAINING 1"/>
    <property type="match status" value="1"/>
</dbReference>
<accession>A0ABY4W3P0</accession>
<dbReference type="SUPFAM" id="SSF51197">
    <property type="entry name" value="Clavaminate synthase-like"/>
    <property type="match status" value="1"/>
</dbReference>